<name>A0A225DR10_9BACT</name>
<accession>A0A225DR10</accession>
<comment type="caution">
    <text evidence="1">The sequence shown here is derived from an EMBL/GenBank/DDBJ whole genome shotgun (WGS) entry which is preliminary data.</text>
</comment>
<proteinExistence type="predicted"/>
<dbReference type="AlphaFoldDB" id="A0A225DR10"/>
<gene>
    <name evidence="1" type="ORF">FRUB_07697</name>
</gene>
<evidence type="ECO:0000313" key="1">
    <source>
        <dbReference type="EMBL" id="OWK38577.1"/>
    </source>
</evidence>
<organism evidence="1 2">
    <name type="scientific">Fimbriiglobus ruber</name>
    <dbReference type="NCBI Taxonomy" id="1908690"/>
    <lineage>
        <taxon>Bacteria</taxon>
        <taxon>Pseudomonadati</taxon>
        <taxon>Planctomycetota</taxon>
        <taxon>Planctomycetia</taxon>
        <taxon>Gemmatales</taxon>
        <taxon>Gemmataceae</taxon>
        <taxon>Fimbriiglobus</taxon>
    </lineage>
</organism>
<protein>
    <submittedName>
        <fullName evidence="1">Uncharacterized protein</fullName>
    </submittedName>
</protein>
<keyword evidence="2" id="KW-1185">Reference proteome</keyword>
<evidence type="ECO:0000313" key="2">
    <source>
        <dbReference type="Proteomes" id="UP000214646"/>
    </source>
</evidence>
<dbReference type="Proteomes" id="UP000214646">
    <property type="component" value="Unassembled WGS sequence"/>
</dbReference>
<dbReference type="EMBL" id="NIDE01000014">
    <property type="protein sequence ID" value="OWK38577.1"/>
    <property type="molecule type" value="Genomic_DNA"/>
</dbReference>
<sequence length="74" mass="8379">MNRGRRTGLSYRAAAELPERGLWGREKCPNTATVPQTLVVRNGRRRRGIRLWDSVGDYGATSSRYGCNHATHKH</sequence>
<reference evidence="2" key="1">
    <citation type="submission" date="2017-06" db="EMBL/GenBank/DDBJ databases">
        <title>Genome analysis of Fimbriiglobus ruber SP5, the first member of the order Planctomycetales with confirmed chitinolytic capability.</title>
        <authorList>
            <person name="Ravin N.V."/>
            <person name="Rakitin A.L."/>
            <person name="Ivanova A.A."/>
            <person name="Beletsky A.V."/>
            <person name="Kulichevskaya I.S."/>
            <person name="Mardanov A.V."/>
            <person name="Dedysh S.N."/>
        </authorList>
    </citation>
    <scope>NUCLEOTIDE SEQUENCE [LARGE SCALE GENOMIC DNA]</scope>
    <source>
        <strain evidence="2">SP5</strain>
    </source>
</reference>